<keyword evidence="2" id="KW-0210">Decarboxylase</keyword>
<evidence type="ECO:0000256" key="1">
    <source>
        <dbReference type="ARBA" id="ARBA00023239"/>
    </source>
</evidence>
<proteinExistence type="inferred from homology"/>
<evidence type="ECO:0000256" key="2">
    <source>
        <dbReference type="RuleBase" id="RU366045"/>
    </source>
</evidence>
<dbReference type="AlphaFoldDB" id="A0A9W6ZLY3"/>
<dbReference type="GO" id="GO:0005737">
    <property type="term" value="C:cytoplasm"/>
    <property type="evidence" value="ECO:0007669"/>
    <property type="project" value="TreeGrafter"/>
</dbReference>
<dbReference type="OrthoDB" id="191270at2759"/>
<dbReference type="PANTHER" id="PTHR21240">
    <property type="entry name" value="2-AMINO-3-CARBOXYLMUCONATE-6-SEMIALDEHYDE DECARBOXYLASE"/>
    <property type="match status" value="1"/>
</dbReference>
<evidence type="ECO:0000313" key="3">
    <source>
        <dbReference type="EMBL" id="GMH54661.1"/>
    </source>
</evidence>
<feature type="non-terminal residue" evidence="3">
    <location>
        <position position="118"/>
    </location>
</feature>
<dbReference type="EMBL" id="BRXZ01000813">
    <property type="protein sequence ID" value="GMH54661.1"/>
    <property type="molecule type" value="Genomic_DNA"/>
</dbReference>
<dbReference type="GO" id="GO:0019748">
    <property type="term" value="P:secondary metabolic process"/>
    <property type="evidence" value="ECO:0007669"/>
    <property type="project" value="TreeGrafter"/>
</dbReference>
<keyword evidence="1 2" id="KW-0456">Lyase</keyword>
<dbReference type="InterPro" id="IPR032466">
    <property type="entry name" value="Metal_Hydrolase"/>
</dbReference>
<name>A0A9W6ZLY3_9STRA</name>
<comment type="caution">
    <text evidence="3">The sequence shown here is derived from an EMBL/GenBank/DDBJ whole genome shotgun (WGS) entry which is preliminary data.</text>
</comment>
<sequence>MDLLRNRTDVPYVRPGATKDSDERYVILPGEDAEDTTAVGRPIGAEYFDVGQKIRYMDRHGIDVSVLSLANPWLDFLPKEDAAAMARLLNDDLQEISEDSEGRIYGFGVLPTQDPEAA</sequence>
<dbReference type="PANTHER" id="PTHR21240:SF28">
    <property type="entry name" value="ISO-OROTATE DECARBOXYLASE (EUROFUNG)"/>
    <property type="match status" value="1"/>
</dbReference>
<dbReference type="InterPro" id="IPR032465">
    <property type="entry name" value="ACMSD"/>
</dbReference>
<accession>A0A9W6ZLY3</accession>
<protein>
    <submittedName>
        <fullName evidence="3">Uncharacterized protein</fullName>
    </submittedName>
</protein>
<reference evidence="3" key="1">
    <citation type="submission" date="2022-07" db="EMBL/GenBank/DDBJ databases">
        <title>Genome analysis of Parmales, a sister group of diatoms, reveals the evolutionary specialization of diatoms from phago-mixotrophs to photoautotrophs.</title>
        <authorList>
            <person name="Ban H."/>
            <person name="Sato S."/>
            <person name="Yoshikawa S."/>
            <person name="Kazumasa Y."/>
            <person name="Nakamura Y."/>
            <person name="Ichinomiya M."/>
            <person name="Saitoh K."/>
            <person name="Sato N."/>
            <person name="Blanc-Mathieu R."/>
            <person name="Endo H."/>
            <person name="Kuwata A."/>
            <person name="Ogata H."/>
        </authorList>
    </citation>
    <scope>NUCLEOTIDE SEQUENCE</scope>
</reference>
<dbReference type="SUPFAM" id="SSF51556">
    <property type="entry name" value="Metallo-dependent hydrolases"/>
    <property type="match status" value="1"/>
</dbReference>
<dbReference type="Gene3D" id="3.20.20.140">
    <property type="entry name" value="Metal-dependent hydrolases"/>
    <property type="match status" value="1"/>
</dbReference>
<evidence type="ECO:0000313" key="4">
    <source>
        <dbReference type="Proteomes" id="UP001165082"/>
    </source>
</evidence>
<dbReference type="GO" id="GO:0016831">
    <property type="term" value="F:carboxy-lyase activity"/>
    <property type="evidence" value="ECO:0007669"/>
    <property type="project" value="UniProtKB-KW"/>
</dbReference>
<organism evidence="3 4">
    <name type="scientific">Triparma retinervis</name>
    <dbReference type="NCBI Taxonomy" id="2557542"/>
    <lineage>
        <taxon>Eukaryota</taxon>
        <taxon>Sar</taxon>
        <taxon>Stramenopiles</taxon>
        <taxon>Ochrophyta</taxon>
        <taxon>Bolidophyceae</taxon>
        <taxon>Parmales</taxon>
        <taxon>Triparmaceae</taxon>
        <taxon>Triparma</taxon>
    </lineage>
</organism>
<gene>
    <name evidence="3" type="ORF">TrRE_jg88</name>
</gene>
<keyword evidence="4" id="KW-1185">Reference proteome</keyword>
<comment type="similarity">
    <text evidence="2">Belongs to the metallo-dependent hydrolases superfamily.</text>
</comment>
<dbReference type="Proteomes" id="UP001165082">
    <property type="component" value="Unassembled WGS sequence"/>
</dbReference>